<comment type="function">
    <text evidence="1">The transhydrogenation between NADH and NADP is coupled to respiration and ATP hydrolysis and functions as a proton pump across the membrane.</text>
</comment>
<protein>
    <recommendedName>
        <fullName evidence="2">proton-translocating NAD(P)(+) transhydrogenase</fullName>
        <ecNumber evidence="2">7.1.1.1</ecNumber>
    </recommendedName>
</protein>
<proteinExistence type="predicted"/>
<evidence type="ECO:0000313" key="11">
    <source>
        <dbReference type="Proteomes" id="UP000290624"/>
    </source>
</evidence>
<evidence type="ECO:0000256" key="1">
    <source>
        <dbReference type="ARBA" id="ARBA00003943"/>
    </source>
</evidence>
<feature type="domain" description="Alanine dehydrogenase/pyridine nucleotide transhydrogenase NAD(H)-binding" evidence="8">
    <location>
        <begin position="147"/>
        <end position="309"/>
    </location>
</feature>
<keyword evidence="3" id="KW-0547">Nucleotide-binding</keyword>
<comment type="catalytic activity">
    <reaction evidence="7">
        <text>NAD(+) + NADPH + H(+)(in) = NADH + NADP(+) + H(+)(out)</text>
        <dbReference type="Rhea" id="RHEA:47992"/>
        <dbReference type="ChEBI" id="CHEBI:15378"/>
        <dbReference type="ChEBI" id="CHEBI:57540"/>
        <dbReference type="ChEBI" id="CHEBI:57783"/>
        <dbReference type="ChEBI" id="CHEBI:57945"/>
        <dbReference type="ChEBI" id="CHEBI:58349"/>
        <dbReference type="EC" id="7.1.1.1"/>
    </reaction>
</comment>
<dbReference type="InterPro" id="IPR007698">
    <property type="entry name" value="AlaDH/PNT_NAD(H)-bd"/>
</dbReference>
<dbReference type="InterPro" id="IPR007886">
    <property type="entry name" value="AlaDH/PNT_N"/>
</dbReference>
<dbReference type="GO" id="GO:0008750">
    <property type="term" value="F:proton-translocating NAD(P)+ transhydrogenase activity"/>
    <property type="evidence" value="ECO:0007669"/>
    <property type="project" value="UniProtKB-EC"/>
</dbReference>
<evidence type="ECO:0000259" key="8">
    <source>
        <dbReference type="SMART" id="SM01002"/>
    </source>
</evidence>
<keyword evidence="11" id="KW-1185">Reference proteome</keyword>
<dbReference type="SMART" id="SM01002">
    <property type="entry name" value="AlaDh_PNT_C"/>
    <property type="match status" value="1"/>
</dbReference>
<dbReference type="EMBL" id="PPCV01000005">
    <property type="protein sequence ID" value="RXW32135.1"/>
    <property type="molecule type" value="Genomic_DNA"/>
</dbReference>
<keyword evidence="4" id="KW-0521">NADP</keyword>
<dbReference type="Proteomes" id="UP000290624">
    <property type="component" value="Unassembled WGS sequence"/>
</dbReference>
<keyword evidence="6" id="KW-0520">NAD</keyword>
<evidence type="ECO:0000256" key="4">
    <source>
        <dbReference type="ARBA" id="ARBA00022857"/>
    </source>
</evidence>
<dbReference type="EC" id="7.1.1.1" evidence="2"/>
<evidence type="ECO:0000256" key="2">
    <source>
        <dbReference type="ARBA" id="ARBA00012943"/>
    </source>
</evidence>
<dbReference type="SUPFAM" id="SSF51735">
    <property type="entry name" value="NAD(P)-binding Rossmann-fold domains"/>
    <property type="match status" value="1"/>
</dbReference>
<accession>A0A4Q2EJJ3</accession>
<dbReference type="GO" id="GO:0005886">
    <property type="term" value="C:plasma membrane"/>
    <property type="evidence" value="ECO:0007669"/>
    <property type="project" value="TreeGrafter"/>
</dbReference>
<dbReference type="PANTHER" id="PTHR10160:SF19">
    <property type="entry name" value="PROTON-TRANSLOCATING NAD(P)(+) TRANSHYDROGENASE"/>
    <property type="match status" value="1"/>
</dbReference>
<evidence type="ECO:0000256" key="5">
    <source>
        <dbReference type="ARBA" id="ARBA00022967"/>
    </source>
</evidence>
<keyword evidence="5" id="KW-1278">Translocase</keyword>
<dbReference type="CDD" id="cd05304">
    <property type="entry name" value="Rubrum_tdh"/>
    <property type="match status" value="1"/>
</dbReference>
<dbReference type="SUPFAM" id="SSF52283">
    <property type="entry name" value="Formate/glycerate dehydrogenase catalytic domain-like"/>
    <property type="match status" value="1"/>
</dbReference>
<dbReference type="Pfam" id="PF05222">
    <property type="entry name" value="AlaDh_PNT_N"/>
    <property type="match status" value="1"/>
</dbReference>
<dbReference type="SMART" id="SM01003">
    <property type="entry name" value="AlaDh_PNT_N"/>
    <property type="match status" value="1"/>
</dbReference>
<gene>
    <name evidence="10" type="ORF">C1706_08835</name>
</gene>
<evidence type="ECO:0000256" key="6">
    <source>
        <dbReference type="ARBA" id="ARBA00023027"/>
    </source>
</evidence>
<dbReference type="Gene3D" id="3.40.50.720">
    <property type="entry name" value="NAD(P)-binding Rossmann-like Domain"/>
    <property type="match status" value="2"/>
</dbReference>
<evidence type="ECO:0000256" key="3">
    <source>
        <dbReference type="ARBA" id="ARBA00022741"/>
    </source>
</evidence>
<sequence length="391" mass="40107">MTVVIGIPASGEHETRSPINGDVVKKLAALGVRVLIQRGATDASFATPESLGDVDWAETSTEVIARADIVWSIGNLSAADQAALRPGQLLMGLLTPYASAEHVTALAATGVTAFAMELLPRISRAQSMDILSSQGAASGYECVLIAASRTPKFFPMLTYAAGTIRPARVLVIGAGVAGLQAIATAKRLGSVVHGYDVRPETREQVESLGAKFVNTGVSAAGSGGYARELTTEEKEQQAQALAKAVAESDVLITTAAVPGKKAPVIVTRAMVEAMRPGSVVVDMAAEGGGNVEGTVAGKEMLVGGARVIGPVNLPARMPVHTSEMFAKNLLNFTSPMIADGVLSIDWSDDVIVGTALTHGGALVHAGVAKVLGVPVAPLEPVSVSTEEEASA</sequence>
<evidence type="ECO:0000259" key="9">
    <source>
        <dbReference type="SMART" id="SM01003"/>
    </source>
</evidence>
<evidence type="ECO:0000313" key="10">
    <source>
        <dbReference type="EMBL" id="RXW32135.1"/>
    </source>
</evidence>
<feature type="domain" description="Alanine dehydrogenase/pyridine nucleotide transhydrogenase N-terminal" evidence="9">
    <location>
        <begin position="6"/>
        <end position="138"/>
    </location>
</feature>
<dbReference type="RefSeq" id="WP_129458874.1">
    <property type="nucleotide sequence ID" value="NZ_PPCV01000005.1"/>
</dbReference>
<name>A0A4Q2EJJ3_9ACTN</name>
<dbReference type="PANTHER" id="PTHR10160">
    <property type="entry name" value="NAD(P) TRANSHYDROGENASE"/>
    <property type="match status" value="1"/>
</dbReference>
<evidence type="ECO:0000256" key="7">
    <source>
        <dbReference type="ARBA" id="ARBA00048202"/>
    </source>
</evidence>
<dbReference type="GO" id="GO:0050661">
    <property type="term" value="F:NADP binding"/>
    <property type="evidence" value="ECO:0007669"/>
    <property type="project" value="TreeGrafter"/>
</dbReference>
<organism evidence="10 11">
    <name type="scientific">Propioniciclava flava</name>
    <dbReference type="NCBI Taxonomy" id="2072026"/>
    <lineage>
        <taxon>Bacteria</taxon>
        <taxon>Bacillati</taxon>
        <taxon>Actinomycetota</taxon>
        <taxon>Actinomycetes</taxon>
        <taxon>Propionibacteriales</taxon>
        <taxon>Propionibacteriaceae</taxon>
        <taxon>Propioniciclava</taxon>
    </lineage>
</organism>
<dbReference type="Pfam" id="PF01262">
    <property type="entry name" value="AlaDh_PNT_C"/>
    <property type="match status" value="1"/>
</dbReference>
<dbReference type="AlphaFoldDB" id="A0A4Q2EJJ3"/>
<dbReference type="InterPro" id="IPR036291">
    <property type="entry name" value="NAD(P)-bd_dom_sf"/>
</dbReference>
<comment type="caution">
    <text evidence="10">The sequence shown here is derived from an EMBL/GenBank/DDBJ whole genome shotgun (WGS) entry which is preliminary data.</text>
</comment>
<dbReference type="GO" id="GO:0006740">
    <property type="term" value="P:NADPH regeneration"/>
    <property type="evidence" value="ECO:0007669"/>
    <property type="project" value="TreeGrafter"/>
</dbReference>
<reference evidence="10 11" key="1">
    <citation type="submission" date="2018-01" db="EMBL/GenBank/DDBJ databases">
        <title>Lactibacter flavus gen. nov., sp. nov., a novel bacterium of the family Propionibacteriaceae isolated from raw milk and dairy products.</title>
        <authorList>
            <person name="Wenning M."/>
            <person name="Breitenwieser F."/>
            <person name="Huptas C."/>
            <person name="von Neubeck M."/>
            <person name="Busse H.-J."/>
            <person name="Scherer S."/>
        </authorList>
    </citation>
    <scope>NUCLEOTIDE SEQUENCE [LARGE SCALE GENOMIC DNA]</scope>
    <source>
        <strain evidence="10 11">VG341</strain>
    </source>
</reference>
<dbReference type="OrthoDB" id="9804592at2"/>